<dbReference type="AlphaFoldDB" id="A0A163XC58"/>
<sequence length="194" mass="23139">MQSLSVNKVLNPAYRKFKPKNEEIEVFKKELLSCIEAIELSDQKNESEEHLKEPIKRFFQSTFYQKNLINTKDKIDLAVYLDETAKSDVGIIIEAKRPSNKTEFLSENNLNKKALQELLLYYLRERIDCKNNNIKHLIVTNGIEWFFFKAEDFYKLFYKNSALVKEYENFRDGLKDTSKNELFYNEIVYVFKLM</sequence>
<dbReference type="EMBL" id="LQNU01000068">
    <property type="protein sequence ID" value="KZE77667.1"/>
    <property type="molecule type" value="Genomic_DNA"/>
</dbReference>
<dbReference type="InterPro" id="IPR055573">
    <property type="entry name" value="DUF7149"/>
</dbReference>
<organism evidence="2 3">
    <name type="scientific">Myroides marinus</name>
    <dbReference type="NCBI Taxonomy" id="703342"/>
    <lineage>
        <taxon>Bacteria</taxon>
        <taxon>Pseudomonadati</taxon>
        <taxon>Bacteroidota</taxon>
        <taxon>Flavobacteriia</taxon>
        <taxon>Flavobacteriales</taxon>
        <taxon>Flavobacteriaceae</taxon>
        <taxon>Myroides</taxon>
    </lineage>
</organism>
<name>A0A163XC58_9FLAO</name>
<accession>A0A163XC58</accession>
<protein>
    <recommendedName>
        <fullName evidence="1">DUF7149 domain-containing protein</fullName>
    </recommendedName>
</protein>
<dbReference type="Proteomes" id="UP000076630">
    <property type="component" value="Unassembled WGS sequence"/>
</dbReference>
<dbReference type="RefSeq" id="WP_063259219.1">
    <property type="nucleotide sequence ID" value="NZ_LQNU01000068.1"/>
</dbReference>
<proteinExistence type="predicted"/>
<evidence type="ECO:0000313" key="3">
    <source>
        <dbReference type="Proteomes" id="UP000076630"/>
    </source>
</evidence>
<comment type="caution">
    <text evidence="2">The sequence shown here is derived from an EMBL/GenBank/DDBJ whole genome shotgun (WGS) entry which is preliminary data.</text>
</comment>
<feature type="domain" description="DUF7149" evidence="1">
    <location>
        <begin position="5"/>
        <end position="189"/>
    </location>
</feature>
<evidence type="ECO:0000259" key="1">
    <source>
        <dbReference type="Pfam" id="PF23653"/>
    </source>
</evidence>
<gene>
    <name evidence="2" type="ORF">AV926_14030</name>
</gene>
<keyword evidence="3" id="KW-1185">Reference proteome</keyword>
<reference evidence="2 3" key="1">
    <citation type="submission" date="2016-01" db="EMBL/GenBank/DDBJ databases">
        <title>Whole genome sequencing of Myroides marinus L41.</title>
        <authorList>
            <person name="Hong K.W."/>
        </authorList>
    </citation>
    <scope>NUCLEOTIDE SEQUENCE [LARGE SCALE GENOMIC DNA]</scope>
    <source>
        <strain evidence="2 3">L41</strain>
    </source>
</reference>
<evidence type="ECO:0000313" key="2">
    <source>
        <dbReference type="EMBL" id="KZE77667.1"/>
    </source>
</evidence>
<dbReference type="Pfam" id="PF23653">
    <property type="entry name" value="DUF7149"/>
    <property type="match status" value="1"/>
</dbReference>